<feature type="compositionally biased region" description="Low complexity" evidence="1">
    <location>
        <begin position="58"/>
        <end position="81"/>
    </location>
</feature>
<gene>
    <name evidence="2" type="ORF">BDA96_06G240200</name>
</gene>
<proteinExistence type="predicted"/>
<sequence length="187" mass="19559">MGGKQKSLSIQLKHAKSNRPLDSPRSPSVPSHPHSPSTPHSPHSSCSDCPRSRTPIDAALPSLPSHLAASLPSHLGAAPAATKGEATKISSSPSARPPWPPARGEVAAIIDVNRSPSGRKPRTHFHPACNPPSRDSRPLSSTATPKAAPPPLPLPQGDARYCDSQIAARQLPPITPGPLPWSCRPPP</sequence>
<name>A0A921QTA6_SORBI</name>
<organism evidence="2 3">
    <name type="scientific">Sorghum bicolor</name>
    <name type="common">Sorghum</name>
    <name type="synonym">Sorghum vulgare</name>
    <dbReference type="NCBI Taxonomy" id="4558"/>
    <lineage>
        <taxon>Eukaryota</taxon>
        <taxon>Viridiplantae</taxon>
        <taxon>Streptophyta</taxon>
        <taxon>Embryophyta</taxon>
        <taxon>Tracheophyta</taxon>
        <taxon>Spermatophyta</taxon>
        <taxon>Magnoliopsida</taxon>
        <taxon>Liliopsida</taxon>
        <taxon>Poales</taxon>
        <taxon>Poaceae</taxon>
        <taxon>PACMAD clade</taxon>
        <taxon>Panicoideae</taxon>
        <taxon>Andropogonodae</taxon>
        <taxon>Andropogoneae</taxon>
        <taxon>Sorghinae</taxon>
        <taxon>Sorghum</taxon>
    </lineage>
</organism>
<dbReference type="AlphaFoldDB" id="A0A921QTA6"/>
<reference evidence="2" key="1">
    <citation type="journal article" date="2019" name="BMC Genomics">
        <title>A new reference genome for Sorghum bicolor reveals high levels of sequence similarity between sweet and grain genotypes: implications for the genetics of sugar metabolism.</title>
        <authorList>
            <person name="Cooper E.A."/>
            <person name="Brenton Z.W."/>
            <person name="Flinn B.S."/>
            <person name="Jenkins J."/>
            <person name="Shu S."/>
            <person name="Flowers D."/>
            <person name="Luo F."/>
            <person name="Wang Y."/>
            <person name="Xia P."/>
            <person name="Barry K."/>
            <person name="Daum C."/>
            <person name="Lipzen A."/>
            <person name="Yoshinaga Y."/>
            <person name="Schmutz J."/>
            <person name="Saski C."/>
            <person name="Vermerris W."/>
            <person name="Kresovich S."/>
        </authorList>
    </citation>
    <scope>NUCLEOTIDE SEQUENCE</scope>
</reference>
<dbReference type="EMBL" id="CM027685">
    <property type="protein sequence ID" value="KAG0527522.1"/>
    <property type="molecule type" value="Genomic_DNA"/>
</dbReference>
<dbReference type="Proteomes" id="UP000807115">
    <property type="component" value="Chromosome 6"/>
</dbReference>
<evidence type="ECO:0000313" key="3">
    <source>
        <dbReference type="Proteomes" id="UP000807115"/>
    </source>
</evidence>
<evidence type="ECO:0000256" key="1">
    <source>
        <dbReference type="SAM" id="MobiDB-lite"/>
    </source>
</evidence>
<reference evidence="2" key="2">
    <citation type="submission" date="2020-10" db="EMBL/GenBank/DDBJ databases">
        <authorList>
            <person name="Cooper E.A."/>
            <person name="Brenton Z.W."/>
            <person name="Flinn B.S."/>
            <person name="Jenkins J."/>
            <person name="Shu S."/>
            <person name="Flowers D."/>
            <person name="Luo F."/>
            <person name="Wang Y."/>
            <person name="Xia P."/>
            <person name="Barry K."/>
            <person name="Daum C."/>
            <person name="Lipzen A."/>
            <person name="Yoshinaga Y."/>
            <person name="Schmutz J."/>
            <person name="Saski C."/>
            <person name="Vermerris W."/>
            <person name="Kresovich S."/>
        </authorList>
    </citation>
    <scope>NUCLEOTIDE SEQUENCE</scope>
</reference>
<feature type="compositionally biased region" description="Polar residues" evidence="1">
    <location>
        <begin position="1"/>
        <end position="10"/>
    </location>
</feature>
<comment type="caution">
    <text evidence="2">The sequence shown here is derived from an EMBL/GenBank/DDBJ whole genome shotgun (WGS) entry which is preliminary data.</text>
</comment>
<feature type="region of interest" description="Disordered" evidence="1">
    <location>
        <begin position="1"/>
        <end position="161"/>
    </location>
</feature>
<feature type="compositionally biased region" description="Low complexity" evidence="1">
    <location>
        <begin position="23"/>
        <end position="49"/>
    </location>
</feature>
<protein>
    <submittedName>
        <fullName evidence="2">Uncharacterized protein</fullName>
    </submittedName>
</protein>
<evidence type="ECO:0000313" key="2">
    <source>
        <dbReference type="EMBL" id="KAG0527522.1"/>
    </source>
</evidence>
<accession>A0A921QTA6</accession>